<keyword evidence="2" id="KW-1003">Cell membrane</keyword>
<dbReference type="Proteomes" id="UP000438429">
    <property type="component" value="Unassembled WGS sequence"/>
</dbReference>
<dbReference type="EMBL" id="VEVO01000002">
    <property type="protein sequence ID" value="KAF0045391.1"/>
    <property type="molecule type" value="Genomic_DNA"/>
</dbReference>
<comment type="subcellular location">
    <subcellularLocation>
        <location evidence="1">Cell membrane</location>
        <topology evidence="1">Lipid-anchor</topology>
        <topology evidence="1">GPI-anchor</topology>
    </subcellularLocation>
</comment>
<evidence type="ECO:0000256" key="3">
    <source>
        <dbReference type="ARBA" id="ARBA00022622"/>
    </source>
</evidence>
<evidence type="ECO:0000256" key="1">
    <source>
        <dbReference type="ARBA" id="ARBA00004609"/>
    </source>
</evidence>
<evidence type="ECO:0000256" key="5">
    <source>
        <dbReference type="ARBA" id="ARBA00023136"/>
    </source>
</evidence>
<feature type="domain" description="UPAR/Ly6" evidence="10">
    <location>
        <begin position="112"/>
        <end position="192"/>
    </location>
</feature>
<dbReference type="Gene3D" id="2.10.60.10">
    <property type="entry name" value="CD59"/>
    <property type="match status" value="1"/>
</dbReference>
<dbReference type="InterPro" id="IPR016054">
    <property type="entry name" value="LY6_UPA_recep-like"/>
</dbReference>
<name>A0A6A4TRR9_SCOMX</name>
<feature type="domain" description="UPAR/Ly6" evidence="10">
    <location>
        <begin position="13"/>
        <end position="91"/>
    </location>
</feature>
<comment type="similarity">
    <text evidence="9">Belongs to the SPACA4/bouncer family.</text>
</comment>
<dbReference type="SUPFAM" id="SSF57302">
    <property type="entry name" value="Snake toxin-like"/>
    <property type="match status" value="1"/>
</dbReference>
<evidence type="ECO:0000259" key="10">
    <source>
        <dbReference type="Pfam" id="PF00021"/>
    </source>
</evidence>
<dbReference type="InterPro" id="IPR045860">
    <property type="entry name" value="Snake_toxin-like_sf"/>
</dbReference>
<evidence type="ECO:0000256" key="4">
    <source>
        <dbReference type="ARBA" id="ARBA00022729"/>
    </source>
</evidence>
<evidence type="ECO:0000256" key="9">
    <source>
        <dbReference type="ARBA" id="ARBA00029446"/>
    </source>
</evidence>
<dbReference type="AlphaFoldDB" id="A0A6A4TRR9"/>
<dbReference type="GO" id="GO:0035036">
    <property type="term" value="P:sperm-egg recognition"/>
    <property type="evidence" value="ECO:0007669"/>
    <property type="project" value="TreeGrafter"/>
</dbReference>
<keyword evidence="7" id="KW-0325">Glycoprotein</keyword>
<evidence type="ECO:0000313" key="12">
    <source>
        <dbReference type="Proteomes" id="UP000438429"/>
    </source>
</evidence>
<protein>
    <recommendedName>
        <fullName evidence="10">UPAR/Ly6 domain-containing protein</fullName>
    </recommendedName>
</protein>
<accession>A0A6A4TRR9</accession>
<dbReference type="PANTHER" id="PTHR47613">
    <property type="entry name" value="SPERM ACROSOME MEMBRANE-ASSOCIATED PROTEIN 4"/>
    <property type="match status" value="1"/>
</dbReference>
<evidence type="ECO:0000256" key="7">
    <source>
        <dbReference type="ARBA" id="ARBA00023180"/>
    </source>
</evidence>
<evidence type="ECO:0000313" key="11">
    <source>
        <dbReference type="EMBL" id="KAF0045391.1"/>
    </source>
</evidence>
<evidence type="ECO:0000256" key="8">
    <source>
        <dbReference type="ARBA" id="ARBA00023288"/>
    </source>
</evidence>
<dbReference type="GO" id="GO:0005886">
    <property type="term" value="C:plasma membrane"/>
    <property type="evidence" value="ECO:0007669"/>
    <property type="project" value="UniProtKB-SubCell"/>
</dbReference>
<reference evidence="11 12" key="1">
    <citation type="submission" date="2019-06" db="EMBL/GenBank/DDBJ databases">
        <title>Draft genomes of female and male turbot (Scophthalmus maximus).</title>
        <authorList>
            <person name="Xu H."/>
            <person name="Xu X.-W."/>
            <person name="Shao C."/>
            <person name="Chen S."/>
        </authorList>
    </citation>
    <scope>NUCLEOTIDE SEQUENCE [LARGE SCALE GENOMIC DNA]</scope>
    <source>
        <strain evidence="11">Ysfricsl-2016a</strain>
        <tissue evidence="11">Blood</tissue>
    </source>
</reference>
<sequence length="219" mass="24489">MESVGFVEEEELLECFRCDLGFWDACYTTETNCSLGERCFTGRGKAADVLDVKTLGCVKAEECDVETTVELFPNRTVFVMTKRCCDTPFSEAKEQLEELMESVGFVEEEELLECFRCDLGFWDACYTTETNCSLGERCFTGRGKAADVLDVKTLGCVKAEECDVETTVELFPNRTVFVMTKRCCDTPFCNSAHTCPICTLLYLTVALLTACRITDTSMG</sequence>
<dbReference type="InterPro" id="IPR046354">
    <property type="entry name" value="SPACA4/Bouncer"/>
</dbReference>
<dbReference type="Pfam" id="PF00021">
    <property type="entry name" value="UPAR_LY6"/>
    <property type="match status" value="2"/>
</dbReference>
<dbReference type="PANTHER" id="PTHR47613:SF1">
    <property type="entry name" value="SPERM ACROSOME MEMBRANE-ASSOCIATED PROTEIN 4"/>
    <property type="match status" value="1"/>
</dbReference>
<evidence type="ECO:0000256" key="2">
    <source>
        <dbReference type="ARBA" id="ARBA00022475"/>
    </source>
</evidence>
<gene>
    <name evidence="11" type="ORF">F2P81_001920</name>
</gene>
<keyword evidence="3" id="KW-0336">GPI-anchor</keyword>
<keyword evidence="5" id="KW-0472">Membrane</keyword>
<keyword evidence="4" id="KW-0732">Signal</keyword>
<keyword evidence="6" id="KW-1015">Disulfide bond</keyword>
<organism evidence="11 12">
    <name type="scientific">Scophthalmus maximus</name>
    <name type="common">Turbot</name>
    <name type="synonym">Psetta maxima</name>
    <dbReference type="NCBI Taxonomy" id="52904"/>
    <lineage>
        <taxon>Eukaryota</taxon>
        <taxon>Metazoa</taxon>
        <taxon>Chordata</taxon>
        <taxon>Craniata</taxon>
        <taxon>Vertebrata</taxon>
        <taxon>Euteleostomi</taxon>
        <taxon>Actinopterygii</taxon>
        <taxon>Neopterygii</taxon>
        <taxon>Teleostei</taxon>
        <taxon>Neoteleostei</taxon>
        <taxon>Acanthomorphata</taxon>
        <taxon>Carangaria</taxon>
        <taxon>Pleuronectiformes</taxon>
        <taxon>Pleuronectoidei</taxon>
        <taxon>Scophthalmidae</taxon>
        <taxon>Scophthalmus</taxon>
    </lineage>
</organism>
<comment type="caution">
    <text evidence="11">The sequence shown here is derived from an EMBL/GenBank/DDBJ whole genome shotgun (WGS) entry which is preliminary data.</text>
</comment>
<keyword evidence="8" id="KW-0449">Lipoprotein</keyword>
<dbReference type="GO" id="GO:0098552">
    <property type="term" value="C:side of membrane"/>
    <property type="evidence" value="ECO:0007669"/>
    <property type="project" value="UniProtKB-KW"/>
</dbReference>
<evidence type="ECO:0000256" key="6">
    <source>
        <dbReference type="ARBA" id="ARBA00023157"/>
    </source>
</evidence>
<proteinExistence type="inferred from homology"/>